<proteinExistence type="predicted"/>
<name>R7VL34_CAPTE</name>
<evidence type="ECO:0000256" key="2">
    <source>
        <dbReference type="SAM" id="SignalP"/>
    </source>
</evidence>
<protein>
    <recommendedName>
        <fullName evidence="6">Chitin-binding type-2 domain-containing protein</fullName>
    </recommendedName>
</protein>
<organism evidence="3">
    <name type="scientific">Capitella teleta</name>
    <name type="common">Polychaete worm</name>
    <dbReference type="NCBI Taxonomy" id="283909"/>
    <lineage>
        <taxon>Eukaryota</taxon>
        <taxon>Metazoa</taxon>
        <taxon>Spiralia</taxon>
        <taxon>Lophotrochozoa</taxon>
        <taxon>Annelida</taxon>
        <taxon>Polychaeta</taxon>
        <taxon>Sedentaria</taxon>
        <taxon>Scolecida</taxon>
        <taxon>Capitellidae</taxon>
        <taxon>Capitella</taxon>
    </lineage>
</organism>
<reference evidence="5" key="1">
    <citation type="submission" date="2012-12" db="EMBL/GenBank/DDBJ databases">
        <authorList>
            <person name="Hellsten U."/>
            <person name="Grimwood J."/>
            <person name="Chapman J.A."/>
            <person name="Shapiro H."/>
            <person name="Aerts A."/>
            <person name="Otillar R.P."/>
            <person name="Terry A.Y."/>
            <person name="Boore J.L."/>
            <person name="Simakov O."/>
            <person name="Marletaz F."/>
            <person name="Cho S.-J."/>
            <person name="Edsinger-Gonzales E."/>
            <person name="Havlak P."/>
            <person name="Kuo D.-H."/>
            <person name="Larsson T."/>
            <person name="Lv J."/>
            <person name="Arendt D."/>
            <person name="Savage R."/>
            <person name="Osoegawa K."/>
            <person name="de Jong P."/>
            <person name="Lindberg D.R."/>
            <person name="Seaver E.C."/>
            <person name="Weisblat D.A."/>
            <person name="Putnam N.H."/>
            <person name="Grigoriev I.V."/>
            <person name="Rokhsar D.S."/>
        </authorList>
    </citation>
    <scope>NUCLEOTIDE SEQUENCE</scope>
    <source>
        <strain evidence="5">I ESC-2004</strain>
    </source>
</reference>
<dbReference type="Proteomes" id="UP000014760">
    <property type="component" value="Unassembled WGS sequence"/>
</dbReference>
<feature type="region of interest" description="Disordered" evidence="1">
    <location>
        <begin position="148"/>
        <end position="214"/>
    </location>
</feature>
<dbReference type="HOGENOM" id="CLU_1290035_0_0_1"/>
<evidence type="ECO:0000313" key="5">
    <source>
        <dbReference type="Proteomes" id="UP000014760"/>
    </source>
</evidence>
<dbReference type="EnsemblMetazoa" id="CapteT221239">
    <property type="protein sequence ID" value="CapteP221239"/>
    <property type="gene ID" value="CapteG221239"/>
</dbReference>
<dbReference type="EMBL" id="AMQN01016964">
    <property type="status" value="NOT_ANNOTATED_CDS"/>
    <property type="molecule type" value="Genomic_DNA"/>
</dbReference>
<accession>R7VL34</accession>
<feature type="compositionally biased region" description="Basic and acidic residues" evidence="1">
    <location>
        <begin position="169"/>
        <end position="178"/>
    </location>
</feature>
<evidence type="ECO:0008006" key="6">
    <source>
        <dbReference type="Google" id="ProtNLM"/>
    </source>
</evidence>
<evidence type="ECO:0000313" key="4">
    <source>
        <dbReference type="EnsemblMetazoa" id="CapteP221239"/>
    </source>
</evidence>
<evidence type="ECO:0000256" key="1">
    <source>
        <dbReference type="SAM" id="MobiDB-lite"/>
    </source>
</evidence>
<keyword evidence="2" id="KW-0732">Signal</keyword>
<feature type="signal peptide" evidence="2">
    <location>
        <begin position="1"/>
        <end position="19"/>
    </location>
</feature>
<reference evidence="4" key="3">
    <citation type="submission" date="2015-06" db="UniProtKB">
        <authorList>
            <consortium name="EnsemblMetazoa"/>
        </authorList>
    </citation>
    <scope>IDENTIFICATION</scope>
</reference>
<dbReference type="OrthoDB" id="6314346at2759"/>
<dbReference type="EMBL" id="KB292596">
    <property type="protein sequence ID" value="ELU17265.1"/>
    <property type="molecule type" value="Genomic_DNA"/>
</dbReference>
<keyword evidence="5" id="KW-1185">Reference proteome</keyword>
<dbReference type="AlphaFoldDB" id="R7VL34"/>
<feature type="non-terminal residue" evidence="3">
    <location>
        <position position="1"/>
    </location>
</feature>
<reference evidence="3 5" key="2">
    <citation type="journal article" date="2013" name="Nature">
        <title>Insights into bilaterian evolution from three spiralian genomes.</title>
        <authorList>
            <person name="Simakov O."/>
            <person name="Marletaz F."/>
            <person name="Cho S.J."/>
            <person name="Edsinger-Gonzales E."/>
            <person name="Havlak P."/>
            <person name="Hellsten U."/>
            <person name="Kuo D.H."/>
            <person name="Larsson T."/>
            <person name="Lv J."/>
            <person name="Arendt D."/>
            <person name="Savage R."/>
            <person name="Osoegawa K."/>
            <person name="de Jong P."/>
            <person name="Grimwood J."/>
            <person name="Chapman J.A."/>
            <person name="Shapiro H."/>
            <person name="Aerts A."/>
            <person name="Otillar R.P."/>
            <person name="Terry A.Y."/>
            <person name="Boore J.L."/>
            <person name="Grigoriev I.V."/>
            <person name="Lindberg D.R."/>
            <person name="Seaver E.C."/>
            <person name="Weisblat D.A."/>
            <person name="Putnam N.H."/>
            <person name="Rokhsar D.S."/>
        </authorList>
    </citation>
    <scope>NUCLEOTIDE SEQUENCE</scope>
    <source>
        <strain evidence="3 5">I ESC-2004</strain>
    </source>
</reference>
<sequence length="214" mass="24240">MKTLLLSALVSAILVLASAQWHNDQRTGYDSDQSIYNRASSYDEKKNDGYYKKDSKVIVYQDGFKGGRYYYGGLFKDKCEDDGLYFLDDRRFVYCSNGNPYIQPCAPGTRNSGDGKYKPGFYYGYSDFCNTNLVDYGYGPEAYQPHAYDSNDGYKPDSHYSGAQGPYDRAAETRKIPEYRAPQPGSYGGDRYSAKTVVQERKYGTSDVRPYHSG</sequence>
<feature type="chain" id="PRO_5008789198" description="Chitin-binding type-2 domain-containing protein" evidence="2">
    <location>
        <begin position="20"/>
        <end position="214"/>
    </location>
</feature>
<evidence type="ECO:0000313" key="3">
    <source>
        <dbReference type="EMBL" id="ELU17265.1"/>
    </source>
</evidence>
<gene>
    <name evidence="3" type="ORF">CAPTEDRAFT_221239</name>
</gene>